<accession>A0A285SQ06</accession>
<evidence type="ECO:0000313" key="1">
    <source>
        <dbReference type="EMBL" id="SOC09625.1"/>
    </source>
</evidence>
<gene>
    <name evidence="1" type="ORF">SAMN05877831_107163</name>
</gene>
<dbReference type="EMBL" id="OBMT01000007">
    <property type="protein sequence ID" value="SOC09625.1"/>
    <property type="molecule type" value="Genomic_DNA"/>
</dbReference>
<dbReference type="Proteomes" id="UP000219111">
    <property type="component" value="Unassembled WGS sequence"/>
</dbReference>
<protein>
    <submittedName>
        <fullName evidence="1">Uncharacterized protein</fullName>
    </submittedName>
</protein>
<name>A0A285SQ06_9RHOB</name>
<evidence type="ECO:0000313" key="2">
    <source>
        <dbReference type="Proteomes" id="UP000219111"/>
    </source>
</evidence>
<sequence length="75" mass="7952">MSAAVEIRGSGDSWAVFHSGHQVGLSQTHCDKACAAANVLERRLNERPRACLCCGASFISSGFGHRLCTTCRAKG</sequence>
<keyword evidence="2" id="KW-1185">Reference proteome</keyword>
<reference evidence="2" key="1">
    <citation type="submission" date="2017-08" db="EMBL/GenBank/DDBJ databases">
        <authorList>
            <person name="Varghese N."/>
            <person name="Submissions S."/>
        </authorList>
    </citation>
    <scope>NUCLEOTIDE SEQUENCE [LARGE SCALE GENOMIC DNA]</scope>
    <source>
        <strain evidence="2">JA276</strain>
    </source>
</reference>
<proteinExistence type="predicted"/>
<organism evidence="1 2">
    <name type="scientific">Rhodobacter maris</name>
    <dbReference type="NCBI Taxonomy" id="446682"/>
    <lineage>
        <taxon>Bacteria</taxon>
        <taxon>Pseudomonadati</taxon>
        <taxon>Pseudomonadota</taxon>
        <taxon>Alphaproteobacteria</taxon>
        <taxon>Rhodobacterales</taxon>
        <taxon>Rhodobacter group</taxon>
        <taxon>Rhodobacter</taxon>
    </lineage>
</organism>
<dbReference type="AlphaFoldDB" id="A0A285SQ06"/>